<dbReference type="EMBL" id="PKGY01000002">
    <property type="protein sequence ID" value="PKZ22160.1"/>
    <property type="molecule type" value="Genomic_DNA"/>
</dbReference>
<dbReference type="Gene3D" id="3.10.350.10">
    <property type="entry name" value="LysM domain"/>
    <property type="match status" value="1"/>
</dbReference>
<dbReference type="RefSeq" id="WP_067973874.1">
    <property type="nucleotide sequence ID" value="NZ_CAJHKM010000001.1"/>
</dbReference>
<organism evidence="4 6">
    <name type="scientific">Aerococcus sanguinicola</name>
    <dbReference type="NCBI Taxonomy" id="119206"/>
    <lineage>
        <taxon>Bacteria</taxon>
        <taxon>Bacillati</taxon>
        <taxon>Bacillota</taxon>
        <taxon>Bacilli</taxon>
        <taxon>Lactobacillales</taxon>
        <taxon>Aerococcaceae</taxon>
        <taxon>Aerococcus</taxon>
    </lineage>
</organism>
<name>A0A0X8FB17_9LACT</name>
<evidence type="ECO:0000313" key="4">
    <source>
        <dbReference type="EMBL" id="AMB94070.1"/>
    </source>
</evidence>
<dbReference type="Pfam" id="PF01476">
    <property type="entry name" value="LysM"/>
    <property type="match status" value="1"/>
</dbReference>
<sequence>MKFNKVLFGASVAIAGFAFQAVQGQDVQAAEWVARTVEQVQADVKAVDGDAKEYTVQWGDTLNVIAAAVNADVDAIADLNDIENANLIEPGQKLTFEVDKDGKAHNVKAEGQKAENNDQVAAQPQAQATSYANAPAAQPSQQAYSYEAPAQAAPAASNYTGSSSSAKEIIAQRESGGSYSATNGQYIGRYQLSASYLGGDYSPANQERVADQYVASRYGSWDNALAFWNNNGWY</sequence>
<dbReference type="KEGG" id="asan:AWM72_04510"/>
<gene>
    <name evidence="4" type="ORF">AWM72_04510</name>
    <name evidence="5" type="ORF">CYJ28_03325</name>
</gene>
<dbReference type="InterPro" id="IPR036779">
    <property type="entry name" value="LysM_dom_sf"/>
</dbReference>
<reference evidence="6" key="2">
    <citation type="submission" date="2016-01" db="EMBL/GenBank/DDBJ databases">
        <title>Six Aerococcus type strain genome sequencing and assembly using PacBio and Illumina Hiseq.</title>
        <authorList>
            <person name="Carkaci D."/>
            <person name="Dargis R."/>
            <person name="Nielsen X.C."/>
            <person name="Skovgaard O."/>
            <person name="Fuursted K."/>
            <person name="Christensen J.J."/>
        </authorList>
    </citation>
    <scope>NUCLEOTIDE SEQUENCE [LARGE SCALE GENOMIC DNA]</scope>
    <source>
        <strain evidence="6">CCUG43001</strain>
    </source>
</reference>
<dbReference type="GeneID" id="92903332"/>
<keyword evidence="6" id="KW-1185">Reference proteome</keyword>
<dbReference type="SMART" id="SM00257">
    <property type="entry name" value="LysM"/>
    <property type="match status" value="1"/>
</dbReference>
<protein>
    <submittedName>
        <fullName evidence="5">LysM domain-containing protein</fullName>
    </submittedName>
</protein>
<evidence type="ECO:0000313" key="5">
    <source>
        <dbReference type="EMBL" id="PKZ22160.1"/>
    </source>
</evidence>
<evidence type="ECO:0000256" key="1">
    <source>
        <dbReference type="SAM" id="MobiDB-lite"/>
    </source>
</evidence>
<dbReference type="PROSITE" id="PS51782">
    <property type="entry name" value="LYSM"/>
    <property type="match status" value="1"/>
</dbReference>
<dbReference type="OrthoDB" id="9798935at2"/>
<accession>A0A0X8FB17</accession>
<dbReference type="InterPro" id="IPR018392">
    <property type="entry name" value="LysM"/>
</dbReference>
<dbReference type="AlphaFoldDB" id="A0A0X8FB17"/>
<feature type="compositionally biased region" description="Low complexity" evidence="1">
    <location>
        <begin position="130"/>
        <end position="145"/>
    </location>
</feature>
<proteinExistence type="predicted"/>
<dbReference type="EMBL" id="CP014160">
    <property type="protein sequence ID" value="AMB94070.1"/>
    <property type="molecule type" value="Genomic_DNA"/>
</dbReference>
<feature type="domain" description="LysM" evidence="3">
    <location>
        <begin position="52"/>
        <end position="96"/>
    </location>
</feature>
<reference evidence="4 6" key="1">
    <citation type="journal article" date="2016" name="Genome Announc.">
        <title>Complete Genome Sequences of Aerococcus christensenii CCUG 28831T, Aerococcus sanguinicola CCUG 43001T, Aerococcus urinae CCUG 36881T, Aerococcus urinaeequi CCUG 28094T, Aerococcus urinaehominis CCUG 42038 BT, and Aerococcus viridans CCUG 4311T.</title>
        <authorList>
            <person name="Carkaci D."/>
            <person name="Dargis R."/>
            <person name="Nielsen X.C."/>
            <person name="Skovgaard O."/>
            <person name="Fuursted K."/>
            <person name="Christensen J.J."/>
        </authorList>
    </citation>
    <scope>NUCLEOTIDE SEQUENCE [LARGE SCALE GENOMIC DNA]</scope>
    <source>
        <strain evidence="4 6">CCUG43001</strain>
    </source>
</reference>
<feature type="signal peptide" evidence="2">
    <location>
        <begin position="1"/>
        <end position="20"/>
    </location>
</feature>
<keyword evidence="2" id="KW-0732">Signal</keyword>
<dbReference type="Proteomes" id="UP000234239">
    <property type="component" value="Unassembled WGS sequence"/>
</dbReference>
<dbReference type="SUPFAM" id="SSF54106">
    <property type="entry name" value="LysM domain"/>
    <property type="match status" value="1"/>
</dbReference>
<evidence type="ECO:0000259" key="3">
    <source>
        <dbReference type="PROSITE" id="PS51782"/>
    </source>
</evidence>
<evidence type="ECO:0000313" key="7">
    <source>
        <dbReference type="Proteomes" id="UP000234239"/>
    </source>
</evidence>
<feature type="region of interest" description="Disordered" evidence="1">
    <location>
        <begin position="110"/>
        <end position="145"/>
    </location>
</feature>
<feature type="chain" id="PRO_5038211194" evidence="2">
    <location>
        <begin position="21"/>
        <end position="234"/>
    </location>
</feature>
<feature type="compositionally biased region" description="Polar residues" evidence="1">
    <location>
        <begin position="117"/>
        <end position="129"/>
    </location>
</feature>
<evidence type="ECO:0000313" key="6">
    <source>
        <dbReference type="Proteomes" id="UP000069912"/>
    </source>
</evidence>
<reference evidence="5 7" key="3">
    <citation type="submission" date="2017-12" db="EMBL/GenBank/DDBJ databases">
        <title>Phylogenetic diversity of female urinary microbiome.</title>
        <authorList>
            <person name="Thomas-White K."/>
            <person name="Wolfe A.J."/>
        </authorList>
    </citation>
    <scope>NUCLEOTIDE SEQUENCE [LARGE SCALE GENOMIC DNA]</scope>
    <source>
        <strain evidence="5 7">UMB0139</strain>
    </source>
</reference>
<evidence type="ECO:0000256" key="2">
    <source>
        <dbReference type="SAM" id="SignalP"/>
    </source>
</evidence>
<dbReference type="CDD" id="cd00118">
    <property type="entry name" value="LysM"/>
    <property type="match status" value="1"/>
</dbReference>
<dbReference type="Proteomes" id="UP000069912">
    <property type="component" value="Chromosome"/>
</dbReference>